<evidence type="ECO:0000256" key="1">
    <source>
        <dbReference type="SAM" id="SignalP"/>
    </source>
</evidence>
<keyword evidence="1" id="KW-0732">Signal</keyword>
<dbReference type="PANTHER" id="PTHR36919">
    <property type="entry name" value="BLR1215 PROTEIN"/>
    <property type="match status" value="1"/>
</dbReference>
<gene>
    <name evidence="3" type="ordered locus">Lbys_0319</name>
</gene>
<dbReference type="HOGENOM" id="CLU_108869_2_1_10"/>
<dbReference type="Pfam" id="PF09917">
    <property type="entry name" value="DUF2147"/>
    <property type="match status" value="1"/>
</dbReference>
<organism evidence="3 4">
    <name type="scientific">Leadbetterella byssophila (strain DSM 17132 / JCM 16389 / KACC 11308 / NBRC 106382 / 4M15)</name>
    <dbReference type="NCBI Taxonomy" id="649349"/>
    <lineage>
        <taxon>Bacteria</taxon>
        <taxon>Pseudomonadati</taxon>
        <taxon>Bacteroidota</taxon>
        <taxon>Cytophagia</taxon>
        <taxon>Cytophagales</taxon>
        <taxon>Leadbetterellaceae</taxon>
        <taxon>Leadbetterella</taxon>
    </lineage>
</organism>
<dbReference type="PANTHER" id="PTHR36919:SF2">
    <property type="entry name" value="BLL6627 PROTEIN"/>
    <property type="match status" value="1"/>
</dbReference>
<reference key="1">
    <citation type="submission" date="2010-11" db="EMBL/GenBank/DDBJ databases">
        <title>The complete genome of Leadbetterella byssophila DSM 17132.</title>
        <authorList>
            <consortium name="US DOE Joint Genome Institute (JGI-PGF)"/>
            <person name="Lucas S."/>
            <person name="Copeland A."/>
            <person name="Lapidus A."/>
            <person name="Glavina del Rio T."/>
            <person name="Dalin E."/>
            <person name="Tice H."/>
            <person name="Bruce D."/>
            <person name="Goodwin L."/>
            <person name="Pitluck S."/>
            <person name="Kyrpides N."/>
            <person name="Mavromatis K."/>
            <person name="Ivanova N."/>
            <person name="Teshima H."/>
            <person name="Brettin T."/>
            <person name="Detter J.C."/>
            <person name="Han C."/>
            <person name="Tapia R."/>
            <person name="Land M."/>
            <person name="Hauser L."/>
            <person name="Markowitz V."/>
            <person name="Cheng J.-F."/>
            <person name="Hugenholtz P."/>
            <person name="Woyke T."/>
            <person name="Wu D."/>
            <person name="Tindall B."/>
            <person name="Pomrenke H.G."/>
            <person name="Brambilla E."/>
            <person name="Klenk H.-P."/>
            <person name="Eisen J.A."/>
        </authorList>
    </citation>
    <scope>NUCLEOTIDE SEQUENCE [LARGE SCALE GENOMIC DNA]</scope>
    <source>
        <strain>DSM 17132</strain>
    </source>
</reference>
<dbReference type="OrthoDB" id="9814399at2"/>
<dbReference type="InterPro" id="IPR019223">
    <property type="entry name" value="DUF2147"/>
</dbReference>
<dbReference type="AlphaFoldDB" id="E4RVB7"/>
<sequence>MKKYLFFFCVLMAIQVRAQEITQGQWWNEEKEGKIQFYEQGGKLYGKVVWLKDGDVKDKNNPDPKLRDKSLVGLTFLKGFTADGQDWKGGQIYDPKSGKTYSATIKWAGKNTLNVRGYIGVSLVGRTTRFTRVE</sequence>
<feature type="signal peptide" evidence="1">
    <location>
        <begin position="1"/>
        <end position="18"/>
    </location>
</feature>
<dbReference type="Gene3D" id="2.40.128.520">
    <property type="match status" value="1"/>
</dbReference>
<dbReference type="KEGG" id="lby:Lbys_0319"/>
<proteinExistence type="predicted"/>
<feature type="chain" id="PRO_5003188468" description="DUF2147 domain-containing protein" evidence="1">
    <location>
        <begin position="19"/>
        <end position="134"/>
    </location>
</feature>
<protein>
    <recommendedName>
        <fullName evidence="2">DUF2147 domain-containing protein</fullName>
    </recommendedName>
</protein>
<name>E4RVB7_LEAB4</name>
<dbReference type="STRING" id="649349.Lbys_0319"/>
<dbReference type="Proteomes" id="UP000007435">
    <property type="component" value="Chromosome"/>
</dbReference>
<reference evidence="3 4" key="2">
    <citation type="journal article" date="2011" name="Stand. Genomic Sci.">
        <title>Complete genome sequence of Leadbetterella byssophila type strain (4M15).</title>
        <authorList>
            <person name="Abt B."/>
            <person name="Teshima H."/>
            <person name="Lucas S."/>
            <person name="Lapidus A."/>
            <person name="Del Rio T.G."/>
            <person name="Nolan M."/>
            <person name="Tice H."/>
            <person name="Cheng J.F."/>
            <person name="Pitluck S."/>
            <person name="Liolios K."/>
            <person name="Pagani I."/>
            <person name="Ivanova N."/>
            <person name="Mavromatis K."/>
            <person name="Pati A."/>
            <person name="Tapia R."/>
            <person name="Han C."/>
            <person name="Goodwin L."/>
            <person name="Chen A."/>
            <person name="Palaniappan K."/>
            <person name="Land M."/>
            <person name="Hauser L."/>
            <person name="Chang Y.J."/>
            <person name="Jeffries C.D."/>
            <person name="Rohde M."/>
            <person name="Goker M."/>
            <person name="Tindall B.J."/>
            <person name="Detter J.C."/>
            <person name="Woyke T."/>
            <person name="Bristow J."/>
            <person name="Eisen J.A."/>
            <person name="Markowitz V."/>
            <person name="Hugenholtz P."/>
            <person name="Klenk H.P."/>
            <person name="Kyrpides N.C."/>
        </authorList>
    </citation>
    <scope>NUCLEOTIDE SEQUENCE [LARGE SCALE GENOMIC DNA]</scope>
    <source>
        <strain evidence="4">DSM 17132 / JCM 16389 / KACC 11308 / NBRC 106382 / 4M15</strain>
    </source>
</reference>
<evidence type="ECO:0000313" key="3">
    <source>
        <dbReference type="EMBL" id="ADQ16103.1"/>
    </source>
</evidence>
<feature type="domain" description="DUF2147" evidence="2">
    <location>
        <begin position="24"/>
        <end position="132"/>
    </location>
</feature>
<dbReference type="RefSeq" id="WP_013407158.1">
    <property type="nucleotide sequence ID" value="NC_014655.1"/>
</dbReference>
<keyword evidence="4" id="KW-1185">Reference proteome</keyword>
<evidence type="ECO:0000259" key="2">
    <source>
        <dbReference type="Pfam" id="PF09917"/>
    </source>
</evidence>
<accession>E4RVB7</accession>
<evidence type="ECO:0000313" key="4">
    <source>
        <dbReference type="Proteomes" id="UP000007435"/>
    </source>
</evidence>
<dbReference type="EMBL" id="CP002305">
    <property type="protein sequence ID" value="ADQ16103.1"/>
    <property type="molecule type" value="Genomic_DNA"/>
</dbReference>
<dbReference type="eggNOG" id="COG4731">
    <property type="taxonomic scope" value="Bacteria"/>
</dbReference>